<gene>
    <name evidence="2" type="ORF">GOBAR_AA07968</name>
</gene>
<accession>A0A2P5YAN3</accession>
<feature type="region of interest" description="Disordered" evidence="1">
    <location>
        <begin position="37"/>
        <end position="73"/>
    </location>
</feature>
<protein>
    <submittedName>
        <fullName evidence="2">Uncharacterized protein</fullName>
    </submittedName>
</protein>
<sequence>METELGRERGFLERVARLKAVWRPLPSVGAPRAYKYPVSSRPGSEQTSVLEMAGGEVVDAREGQRGRMRTARQ</sequence>
<evidence type="ECO:0000313" key="2">
    <source>
        <dbReference type="EMBL" id="PPS12672.1"/>
    </source>
</evidence>
<evidence type="ECO:0000313" key="3">
    <source>
        <dbReference type="Proteomes" id="UP000239757"/>
    </source>
</evidence>
<dbReference type="Proteomes" id="UP000239757">
    <property type="component" value="Unassembled WGS sequence"/>
</dbReference>
<proteinExistence type="predicted"/>
<evidence type="ECO:0000256" key="1">
    <source>
        <dbReference type="SAM" id="MobiDB-lite"/>
    </source>
</evidence>
<dbReference type="AlphaFoldDB" id="A0A2P5YAN3"/>
<reference evidence="2 3" key="1">
    <citation type="submission" date="2015-01" db="EMBL/GenBank/DDBJ databases">
        <title>Genome of allotetraploid Gossypium barbadense reveals genomic plasticity and fiber elongation in cotton evolution.</title>
        <authorList>
            <person name="Chen X."/>
            <person name="Liu X."/>
            <person name="Zhao B."/>
            <person name="Zheng H."/>
            <person name="Hu Y."/>
            <person name="Lu G."/>
            <person name="Yang C."/>
            <person name="Chen J."/>
            <person name="Shan C."/>
            <person name="Zhang L."/>
            <person name="Zhou Y."/>
            <person name="Wang L."/>
            <person name="Guo W."/>
            <person name="Bai Y."/>
            <person name="Ruan J."/>
            <person name="Shangguan X."/>
            <person name="Mao Y."/>
            <person name="Jiang J."/>
            <person name="Zhu Y."/>
            <person name="Lei J."/>
            <person name="Kang H."/>
            <person name="Chen S."/>
            <person name="He X."/>
            <person name="Wang R."/>
            <person name="Wang Y."/>
            <person name="Chen J."/>
            <person name="Wang L."/>
            <person name="Yu S."/>
            <person name="Wang B."/>
            <person name="Wei J."/>
            <person name="Song S."/>
            <person name="Lu X."/>
            <person name="Gao Z."/>
            <person name="Gu W."/>
            <person name="Deng X."/>
            <person name="Ma D."/>
            <person name="Wang S."/>
            <person name="Liang W."/>
            <person name="Fang L."/>
            <person name="Cai C."/>
            <person name="Zhu X."/>
            <person name="Zhou B."/>
            <person name="Zhang Y."/>
            <person name="Chen Z."/>
            <person name="Xu S."/>
            <person name="Zhu R."/>
            <person name="Wang S."/>
            <person name="Zhang T."/>
            <person name="Zhao G."/>
        </authorList>
    </citation>
    <scope>NUCLEOTIDE SEQUENCE [LARGE SCALE GENOMIC DNA]</scope>
    <source>
        <strain evidence="3">cv. Xinhai21</strain>
        <tissue evidence="2">Leaf</tissue>
    </source>
</reference>
<name>A0A2P5YAN3_GOSBA</name>
<dbReference type="EMBL" id="KZ663448">
    <property type="protein sequence ID" value="PPS12672.1"/>
    <property type="molecule type" value="Genomic_DNA"/>
</dbReference>
<organism evidence="2 3">
    <name type="scientific">Gossypium barbadense</name>
    <name type="common">Sea Island cotton</name>
    <name type="synonym">Hibiscus barbadensis</name>
    <dbReference type="NCBI Taxonomy" id="3634"/>
    <lineage>
        <taxon>Eukaryota</taxon>
        <taxon>Viridiplantae</taxon>
        <taxon>Streptophyta</taxon>
        <taxon>Embryophyta</taxon>
        <taxon>Tracheophyta</taxon>
        <taxon>Spermatophyta</taxon>
        <taxon>Magnoliopsida</taxon>
        <taxon>eudicotyledons</taxon>
        <taxon>Gunneridae</taxon>
        <taxon>Pentapetalae</taxon>
        <taxon>rosids</taxon>
        <taxon>malvids</taxon>
        <taxon>Malvales</taxon>
        <taxon>Malvaceae</taxon>
        <taxon>Malvoideae</taxon>
        <taxon>Gossypium</taxon>
    </lineage>
</organism>